<dbReference type="CDD" id="cd00063">
    <property type="entry name" value="FN3"/>
    <property type="match status" value="6"/>
</dbReference>
<dbReference type="SMART" id="SM00409">
    <property type="entry name" value="IG"/>
    <property type="match status" value="4"/>
</dbReference>
<evidence type="ECO:0000256" key="4">
    <source>
        <dbReference type="ARBA" id="ARBA00022729"/>
    </source>
</evidence>
<dbReference type="FunFam" id="2.60.40.10:FF:000032">
    <property type="entry name" value="palladin isoform X1"/>
    <property type="match status" value="1"/>
</dbReference>
<dbReference type="PROSITE" id="PS50853">
    <property type="entry name" value="FN3"/>
    <property type="match status" value="6"/>
</dbReference>
<dbReference type="InterPro" id="IPR007110">
    <property type="entry name" value="Ig-like_dom"/>
</dbReference>
<feature type="compositionally biased region" description="Basic and acidic residues" evidence="11">
    <location>
        <begin position="1182"/>
        <end position="1197"/>
    </location>
</feature>
<keyword evidence="16" id="KW-1185">Reference proteome</keyword>
<keyword evidence="9" id="KW-0325">Glycoprotein</keyword>
<feature type="region of interest" description="Disordered" evidence="11">
    <location>
        <begin position="1059"/>
        <end position="1087"/>
    </location>
</feature>
<dbReference type="InterPro" id="IPR010560">
    <property type="entry name" value="Neogenin_C"/>
</dbReference>
<organism evidence="15 16">
    <name type="scientific">Elysia crispata</name>
    <name type="common">lettuce slug</name>
    <dbReference type="NCBI Taxonomy" id="231223"/>
    <lineage>
        <taxon>Eukaryota</taxon>
        <taxon>Metazoa</taxon>
        <taxon>Spiralia</taxon>
        <taxon>Lophotrochozoa</taxon>
        <taxon>Mollusca</taxon>
        <taxon>Gastropoda</taxon>
        <taxon>Heterobranchia</taxon>
        <taxon>Euthyneura</taxon>
        <taxon>Panpulmonata</taxon>
        <taxon>Sacoglossa</taxon>
        <taxon>Placobranchoidea</taxon>
        <taxon>Plakobranchidae</taxon>
        <taxon>Elysia</taxon>
    </lineage>
</organism>
<feature type="domain" description="Fibronectin type-III" evidence="14">
    <location>
        <begin position="676"/>
        <end position="771"/>
    </location>
</feature>
<dbReference type="Pfam" id="PF13927">
    <property type="entry name" value="Ig_3"/>
    <property type="match status" value="2"/>
</dbReference>
<keyword evidence="8" id="KW-1015">Disulfide bond</keyword>
<dbReference type="Proteomes" id="UP001283361">
    <property type="component" value="Unassembled WGS sequence"/>
</dbReference>
<feature type="domain" description="Fibronectin type-III" evidence="14">
    <location>
        <begin position="581"/>
        <end position="671"/>
    </location>
</feature>
<dbReference type="EMBL" id="JAWDGP010004397">
    <property type="protein sequence ID" value="KAK3764777.1"/>
    <property type="molecule type" value="Genomic_DNA"/>
</dbReference>
<evidence type="ECO:0000256" key="3">
    <source>
        <dbReference type="ARBA" id="ARBA00022692"/>
    </source>
</evidence>
<feature type="domain" description="Ig-like" evidence="13">
    <location>
        <begin position="358"/>
        <end position="444"/>
    </location>
</feature>
<dbReference type="FunFam" id="2.60.40.10:FF:000551">
    <property type="entry name" value="Protogenin A"/>
    <property type="match status" value="1"/>
</dbReference>
<feature type="domain" description="Ig-like" evidence="13">
    <location>
        <begin position="141"/>
        <end position="248"/>
    </location>
</feature>
<evidence type="ECO:0000313" key="15">
    <source>
        <dbReference type="EMBL" id="KAK3764777.1"/>
    </source>
</evidence>
<dbReference type="Pfam" id="PF06583">
    <property type="entry name" value="Neogenin_C"/>
    <property type="match status" value="2"/>
</dbReference>
<dbReference type="InterPro" id="IPR013151">
    <property type="entry name" value="Immunoglobulin_dom"/>
</dbReference>
<evidence type="ECO:0000256" key="7">
    <source>
        <dbReference type="ARBA" id="ARBA00023136"/>
    </source>
</evidence>
<feature type="domain" description="Ig-like" evidence="13">
    <location>
        <begin position="55"/>
        <end position="139"/>
    </location>
</feature>
<dbReference type="InterPro" id="IPR036116">
    <property type="entry name" value="FN3_sf"/>
</dbReference>
<dbReference type="InterPro" id="IPR003961">
    <property type="entry name" value="FN3_dom"/>
</dbReference>
<dbReference type="CDD" id="cd00096">
    <property type="entry name" value="Ig"/>
    <property type="match status" value="1"/>
</dbReference>
<dbReference type="PANTHER" id="PTHR13817">
    <property type="entry name" value="TITIN"/>
    <property type="match status" value="1"/>
</dbReference>
<dbReference type="Pfam" id="PF00047">
    <property type="entry name" value="ig"/>
    <property type="match status" value="1"/>
</dbReference>
<feature type="domain" description="Fibronectin type-III" evidence="14">
    <location>
        <begin position="778"/>
        <end position="871"/>
    </location>
</feature>
<dbReference type="PROSITE" id="PS50835">
    <property type="entry name" value="IG_LIKE"/>
    <property type="match status" value="4"/>
</dbReference>
<dbReference type="Pfam" id="PF00041">
    <property type="entry name" value="fn3"/>
    <property type="match status" value="6"/>
</dbReference>
<feature type="region of interest" description="Disordered" evidence="11">
    <location>
        <begin position="1125"/>
        <end position="1227"/>
    </location>
</feature>
<evidence type="ECO:0000256" key="8">
    <source>
        <dbReference type="ARBA" id="ARBA00023157"/>
    </source>
</evidence>
<feature type="compositionally biased region" description="Polar residues" evidence="11">
    <location>
        <begin position="1125"/>
        <end position="1139"/>
    </location>
</feature>
<name>A0AAE1DBX3_9GAST</name>
<dbReference type="InterPro" id="IPR003598">
    <property type="entry name" value="Ig_sub2"/>
</dbReference>
<dbReference type="InterPro" id="IPR013098">
    <property type="entry name" value="Ig_I-set"/>
</dbReference>
<dbReference type="InterPro" id="IPR013783">
    <property type="entry name" value="Ig-like_fold"/>
</dbReference>
<dbReference type="InterPro" id="IPR036179">
    <property type="entry name" value="Ig-like_dom_sf"/>
</dbReference>
<protein>
    <recommendedName>
        <fullName evidence="17">Neogenin</fullName>
    </recommendedName>
</protein>
<evidence type="ECO:0000256" key="9">
    <source>
        <dbReference type="ARBA" id="ARBA00023180"/>
    </source>
</evidence>
<evidence type="ECO:0000256" key="1">
    <source>
        <dbReference type="ARBA" id="ARBA00004479"/>
    </source>
</evidence>
<evidence type="ECO:0000313" key="16">
    <source>
        <dbReference type="Proteomes" id="UP001283361"/>
    </source>
</evidence>
<keyword evidence="10" id="KW-0393">Immunoglobulin domain</keyword>
<gene>
    <name evidence="15" type="ORF">RRG08_046417</name>
</gene>
<dbReference type="SMART" id="SM00408">
    <property type="entry name" value="IGc2"/>
    <property type="match status" value="4"/>
</dbReference>
<dbReference type="FunFam" id="2.60.40.10:FF:000133">
    <property type="entry name" value="Neogenin isoform 1"/>
    <property type="match status" value="1"/>
</dbReference>
<feature type="domain" description="Fibronectin type-III" evidence="14">
    <location>
        <begin position="979"/>
        <end position="1076"/>
    </location>
</feature>
<dbReference type="InterPro" id="IPR050964">
    <property type="entry name" value="Striated_Muscle_Regulatory"/>
</dbReference>
<reference evidence="15" key="1">
    <citation type="journal article" date="2023" name="G3 (Bethesda)">
        <title>A reference genome for the long-term kleptoplast-retaining sea slug Elysia crispata morphotype clarki.</title>
        <authorList>
            <person name="Eastman K.E."/>
            <person name="Pendleton A.L."/>
            <person name="Shaikh M.A."/>
            <person name="Suttiyut T."/>
            <person name="Ogas R."/>
            <person name="Tomko P."/>
            <person name="Gavelis G."/>
            <person name="Widhalm J.R."/>
            <person name="Wisecaver J.H."/>
        </authorList>
    </citation>
    <scope>NUCLEOTIDE SEQUENCE</scope>
    <source>
        <strain evidence="15">ECLA1</strain>
    </source>
</reference>
<evidence type="ECO:0000256" key="5">
    <source>
        <dbReference type="ARBA" id="ARBA00022737"/>
    </source>
</evidence>
<keyword evidence="6 12" id="KW-1133">Transmembrane helix</keyword>
<feature type="region of interest" description="Disordered" evidence="11">
    <location>
        <begin position="1334"/>
        <end position="1382"/>
    </location>
</feature>
<comment type="similarity">
    <text evidence="2">Belongs to the immunoglobulin superfamily. DCC family.</text>
</comment>
<evidence type="ECO:0000256" key="11">
    <source>
        <dbReference type="SAM" id="MobiDB-lite"/>
    </source>
</evidence>
<feature type="compositionally biased region" description="Basic and acidic residues" evidence="11">
    <location>
        <begin position="1367"/>
        <end position="1378"/>
    </location>
</feature>
<evidence type="ECO:0000256" key="2">
    <source>
        <dbReference type="ARBA" id="ARBA00009588"/>
    </source>
</evidence>
<comment type="subcellular location">
    <subcellularLocation>
        <location evidence="1">Membrane</location>
        <topology evidence="1">Single-pass type I membrane protein</topology>
    </subcellularLocation>
</comment>
<dbReference type="FunFam" id="2.60.40.10:FF:000036">
    <property type="entry name" value="receptor-type tyrosine-protein phosphatase delta isoform X1"/>
    <property type="match status" value="1"/>
</dbReference>
<sequence>MYQAVKFGFSSTLQDERTCLVQIKRDLARRGDERSEKLREVRGAAGSKEQLSNIPKFHFIREPAVSTLTTPGSSATLDCLVAYSGRTKPDIHWIREAGEGQPGIRLDDNSVRYTLSNGSLYFKRVNDPAHTGSYRCGASVPGVGTIVSREAHLDVTYLRKPLQRQPSDLALAPGDTAAFECTVEARPQPQVTWFKGDTRVTAGQGQGVHIYPTGLLEIGPLKPSDYNSYTCEVQVPGDSVRSRAAVLSQLPASDPKLRGTPKFVVRPQSQFAVRGESVFLHCVAQGRDAKGKPPVLSWLKDGRMLSPEEHEDRLEMLGAGTLVIKSVTEEDRGVYTCRAVNQDDTADADAALNVIVPPEITVRPSNKAALRRTDVTLTCSARGVPEPQIRWYKEGIPINPGGYYHQVLASGDLLILGVQLSDSGMYQCMASNDLEDTQASARLLVYSGDTPYSIFGRHPNRKLHPYALPAGALYSDSRRKPASPHKLKPVLLSTRFVTLSWELQDSPGLDTDGLTFSVIWSEVGSERERLSNTSELEFSMQNLRPRTEYEVRVRAYNAEGPSANEATLTVKTMSEVLVPSEPLKLTATPISPTEITVNWDPPQEPNGEISEYELTYYKERGKRELKRRTRKTSVRLRELDEYSKYNIRVAAINAQGVGSSTPEEEAMTYSDRPSAPPQNFTLEVSSSTSLVVRWQPPPHSALNGIITGYKIRRRSKGDKQKGETVTTSGDRNNYALIDLKKGTEYQVRVAAMTANGTGPHTPWLTARTFSEEFRENRAPDQPAGLSTIVKAHSIDVSWLPPPNNILVREYILGYGKGIPDVYKKTLGPHVRRYVIENLSPGTLYVLNIQAKNDKGVSAQKLETVMTLIKDEEPLTPMSPPLGITAKVLSSSTVQLTWSDSTLADNQKISDNRFYTVNYRHSGRRKKWRSVQVRRQNTLIKDLRPFTKYEFCVMVTKGDRESDFSMTVIATTDEKAPSTEPKDVTPRPLRDNPLAISLSWQPPLRPNGRITDYLIYYTTDLHAEDIVWPVEGVEGSSLTTLIDNLTPDTTYYFKVQARNSKGKGPKSKAVKYVTPPAPQTETTGEEEEEGLTLSLPIIAGACVAIIVLISVFSLGIYCLCKRRSQPSGLTKSPKGPNSQGVKPPDLWTHQPSNLELNKLGRSNRSESSASVATSTIRRGSRGSGDHTDDQGSTLDRRRNSYVGEGGYPSSGEERYQPIQPRNLIRPKPVMMPVDGPGGFRDPMGVPVSGPSTPMLQYGDAPGGPLPMRPIYPRTQYSAQYGAPYSNPARVNAGDLPHSCPNNGKPLTVVAETDKDGDLPCGMEDSFNSRIGYVKPQQNISPYRKPNAPVTSTPHKGQRTPVPFNSKSPETKIKKEEADLSKSLSTEELTAEMANLEGLMKDLNAITQQEFEC</sequence>
<dbReference type="SMART" id="SM00060">
    <property type="entry name" value="FN3"/>
    <property type="match status" value="6"/>
</dbReference>
<accession>A0AAE1DBX3</accession>
<dbReference type="SUPFAM" id="SSF48726">
    <property type="entry name" value="Immunoglobulin"/>
    <property type="match status" value="3"/>
</dbReference>
<dbReference type="Pfam" id="PF07679">
    <property type="entry name" value="I-set"/>
    <property type="match status" value="1"/>
</dbReference>
<dbReference type="PRINTS" id="PR00014">
    <property type="entry name" value="FNTYPEIII"/>
</dbReference>
<proteinExistence type="inferred from homology"/>
<dbReference type="Gene3D" id="2.60.40.10">
    <property type="entry name" value="Immunoglobulins"/>
    <property type="match status" value="10"/>
</dbReference>
<keyword evidence="5" id="KW-0677">Repeat</keyword>
<evidence type="ECO:0000259" key="13">
    <source>
        <dbReference type="PROSITE" id="PS50835"/>
    </source>
</evidence>
<evidence type="ECO:0000259" key="14">
    <source>
        <dbReference type="PROSITE" id="PS50853"/>
    </source>
</evidence>
<feature type="region of interest" description="Disordered" evidence="11">
    <location>
        <begin position="658"/>
        <end position="677"/>
    </location>
</feature>
<dbReference type="FunFam" id="2.60.40.10:FF:000028">
    <property type="entry name" value="Neuronal cell adhesion molecule"/>
    <property type="match status" value="1"/>
</dbReference>
<keyword evidence="7 12" id="KW-0472">Membrane</keyword>
<dbReference type="InterPro" id="IPR003599">
    <property type="entry name" value="Ig_sub"/>
</dbReference>
<comment type="caution">
    <text evidence="15">The sequence shown here is derived from an EMBL/GenBank/DDBJ whole genome shotgun (WGS) entry which is preliminary data.</text>
</comment>
<evidence type="ECO:0000256" key="10">
    <source>
        <dbReference type="ARBA" id="ARBA00023319"/>
    </source>
</evidence>
<keyword evidence="4" id="KW-0732">Signal</keyword>
<dbReference type="SUPFAM" id="SSF49265">
    <property type="entry name" value="Fibronectin type III"/>
    <property type="match status" value="4"/>
</dbReference>
<feature type="domain" description="Fibronectin type-III" evidence="14">
    <location>
        <begin position="879"/>
        <end position="974"/>
    </location>
</feature>
<evidence type="ECO:0000256" key="6">
    <source>
        <dbReference type="ARBA" id="ARBA00022989"/>
    </source>
</evidence>
<evidence type="ECO:0008006" key="17">
    <source>
        <dbReference type="Google" id="ProtNLM"/>
    </source>
</evidence>
<dbReference type="PANTHER" id="PTHR13817:SF173">
    <property type="entry name" value="FRAZZLED"/>
    <property type="match status" value="1"/>
</dbReference>
<dbReference type="GO" id="GO:0016020">
    <property type="term" value="C:membrane"/>
    <property type="evidence" value="ECO:0007669"/>
    <property type="project" value="UniProtKB-SubCell"/>
</dbReference>
<feature type="compositionally biased region" description="Polar residues" evidence="11">
    <location>
        <begin position="1148"/>
        <end position="1176"/>
    </location>
</feature>
<feature type="domain" description="Fibronectin type-III" evidence="14">
    <location>
        <begin position="483"/>
        <end position="575"/>
    </location>
</feature>
<feature type="compositionally biased region" description="Basic residues" evidence="11">
    <location>
        <begin position="1059"/>
        <end position="1068"/>
    </location>
</feature>
<feature type="domain" description="Ig-like" evidence="13">
    <location>
        <begin position="261"/>
        <end position="353"/>
    </location>
</feature>
<evidence type="ECO:0000256" key="12">
    <source>
        <dbReference type="SAM" id="Phobius"/>
    </source>
</evidence>
<keyword evidence="3 12" id="KW-0812">Transmembrane</keyword>
<feature type="transmembrane region" description="Helical" evidence="12">
    <location>
        <begin position="1096"/>
        <end position="1119"/>
    </location>
</feature>